<protein>
    <submittedName>
        <fullName evidence="2">Uncharacterized protein</fullName>
    </submittedName>
</protein>
<feature type="region of interest" description="Disordered" evidence="1">
    <location>
        <begin position="1"/>
        <end position="46"/>
    </location>
</feature>
<name>A0ABP3ADE2_MYCUL</name>
<evidence type="ECO:0000313" key="2">
    <source>
        <dbReference type="EMBL" id="EUA87765.1"/>
    </source>
</evidence>
<keyword evidence="3" id="KW-1185">Reference proteome</keyword>
<organism evidence="2 3">
    <name type="scientific">Mycobacterium ulcerans str. Harvey</name>
    <dbReference type="NCBI Taxonomy" id="1299332"/>
    <lineage>
        <taxon>Bacteria</taxon>
        <taxon>Bacillati</taxon>
        <taxon>Actinomycetota</taxon>
        <taxon>Actinomycetes</taxon>
        <taxon>Mycobacteriales</taxon>
        <taxon>Mycobacteriaceae</taxon>
        <taxon>Mycobacterium</taxon>
        <taxon>Mycobacterium ulcerans group</taxon>
    </lineage>
</organism>
<accession>A0ABP3ADE2</accession>
<dbReference type="Proteomes" id="UP000020681">
    <property type="component" value="Unassembled WGS sequence"/>
</dbReference>
<proteinExistence type="predicted"/>
<feature type="compositionally biased region" description="Low complexity" evidence="1">
    <location>
        <begin position="1"/>
        <end position="21"/>
    </location>
</feature>
<reference evidence="2 3" key="1">
    <citation type="submission" date="2014-01" db="EMBL/GenBank/DDBJ databases">
        <authorList>
            <person name="Dobos K."/>
            <person name="Lenaerts A."/>
            <person name="Ordway D."/>
            <person name="DeGroote M.A."/>
            <person name="Parker T."/>
            <person name="Sizemore C."/>
            <person name="Tallon L.J."/>
            <person name="Sadzewicz L.K."/>
            <person name="Sengamalay N."/>
            <person name="Fraser C.M."/>
            <person name="Hine E."/>
            <person name="Shefchek K.A."/>
            <person name="Das S.P."/>
            <person name="Tettelin H."/>
        </authorList>
    </citation>
    <scope>NUCLEOTIDE SEQUENCE [LARGE SCALE GENOMIC DNA]</scope>
    <source>
        <strain evidence="2 3">Harvey</strain>
    </source>
</reference>
<comment type="caution">
    <text evidence="2">The sequence shown here is derived from an EMBL/GenBank/DDBJ whole genome shotgun (WGS) entry which is preliminary data.</text>
</comment>
<evidence type="ECO:0000313" key="3">
    <source>
        <dbReference type="Proteomes" id="UP000020681"/>
    </source>
</evidence>
<sequence>MSPKGSSSALESPAGSGSSGSHPGGFGPLMFAYPVQTDSPKRGAPQLHLCTPARCILTVHQNPTQPGSSQKSWLTGH</sequence>
<dbReference type="EMBL" id="JAOL01000155">
    <property type="protein sequence ID" value="EUA87765.1"/>
    <property type="molecule type" value="Genomic_DNA"/>
</dbReference>
<gene>
    <name evidence="2" type="ORF">I551_5735</name>
</gene>
<evidence type="ECO:0000256" key="1">
    <source>
        <dbReference type="SAM" id="MobiDB-lite"/>
    </source>
</evidence>